<dbReference type="RefSeq" id="WP_073600311.1">
    <property type="nucleotide sequence ID" value="NZ_MRCB01000018.1"/>
</dbReference>
<dbReference type="InterPro" id="IPR029787">
    <property type="entry name" value="Nucleotide_cyclase"/>
</dbReference>
<dbReference type="CDD" id="cd01949">
    <property type="entry name" value="GGDEF"/>
    <property type="match status" value="1"/>
</dbReference>
<dbReference type="PROSITE" id="PS50887">
    <property type="entry name" value="GGDEF"/>
    <property type="match status" value="1"/>
</dbReference>
<dbReference type="InterPro" id="IPR008984">
    <property type="entry name" value="SMAD_FHA_dom_sf"/>
</dbReference>
<dbReference type="SUPFAM" id="SSF55073">
    <property type="entry name" value="Nucleotide cyclase"/>
    <property type="match status" value="1"/>
</dbReference>
<evidence type="ECO:0000313" key="6">
    <source>
        <dbReference type="Proteomes" id="UP000186868"/>
    </source>
</evidence>
<dbReference type="InterPro" id="IPR000160">
    <property type="entry name" value="GGDEF_dom"/>
</dbReference>
<dbReference type="InterPro" id="IPR052155">
    <property type="entry name" value="Biofilm_reg_signaling"/>
</dbReference>
<dbReference type="InterPro" id="IPR000253">
    <property type="entry name" value="FHA_dom"/>
</dbReference>
<dbReference type="InterPro" id="IPR013767">
    <property type="entry name" value="PAS_fold"/>
</dbReference>
<dbReference type="STRING" id="1921803.NIES593_14745"/>
<dbReference type="Pfam" id="PF00990">
    <property type="entry name" value="GGDEF"/>
    <property type="match status" value="1"/>
</dbReference>
<dbReference type="SUPFAM" id="SSF141868">
    <property type="entry name" value="EAL domain-like"/>
    <property type="match status" value="1"/>
</dbReference>
<dbReference type="Pfam" id="PF00563">
    <property type="entry name" value="EAL"/>
    <property type="match status" value="1"/>
</dbReference>
<dbReference type="Gene3D" id="2.60.200.20">
    <property type="match status" value="1"/>
</dbReference>
<evidence type="ECO:0000259" key="4">
    <source>
        <dbReference type="PROSITE" id="PS50887"/>
    </source>
</evidence>
<dbReference type="SUPFAM" id="SSF55785">
    <property type="entry name" value="PYP-like sensor domain (PAS domain)"/>
    <property type="match status" value="1"/>
</dbReference>
<dbReference type="InterPro" id="IPR000014">
    <property type="entry name" value="PAS"/>
</dbReference>
<evidence type="ECO:0000259" key="3">
    <source>
        <dbReference type="PROSITE" id="PS50883"/>
    </source>
</evidence>
<dbReference type="Gene3D" id="3.20.20.450">
    <property type="entry name" value="EAL domain"/>
    <property type="match status" value="1"/>
</dbReference>
<dbReference type="SUPFAM" id="SSF49879">
    <property type="entry name" value="SMAD/FHA domain"/>
    <property type="match status" value="1"/>
</dbReference>
<dbReference type="GO" id="GO:0006355">
    <property type="term" value="P:regulation of DNA-templated transcription"/>
    <property type="evidence" value="ECO:0007669"/>
    <property type="project" value="InterPro"/>
</dbReference>
<proteinExistence type="predicted"/>
<dbReference type="CDD" id="cd00130">
    <property type="entry name" value="PAS"/>
    <property type="match status" value="1"/>
</dbReference>
<dbReference type="SMART" id="SM00091">
    <property type="entry name" value="PAS"/>
    <property type="match status" value="2"/>
</dbReference>
<dbReference type="FunFam" id="3.30.70.270:FF:000001">
    <property type="entry name" value="Diguanylate cyclase domain protein"/>
    <property type="match status" value="1"/>
</dbReference>
<dbReference type="PANTHER" id="PTHR44757">
    <property type="entry name" value="DIGUANYLATE CYCLASE DGCP"/>
    <property type="match status" value="1"/>
</dbReference>
<dbReference type="SMART" id="SM00052">
    <property type="entry name" value="EAL"/>
    <property type="match status" value="1"/>
</dbReference>
<dbReference type="Proteomes" id="UP000186868">
    <property type="component" value="Unassembled WGS sequence"/>
</dbReference>
<keyword evidence="6" id="KW-1185">Reference proteome</keyword>
<dbReference type="PANTHER" id="PTHR44757:SF2">
    <property type="entry name" value="BIOFILM ARCHITECTURE MAINTENANCE PROTEIN MBAA"/>
    <property type="match status" value="1"/>
</dbReference>
<dbReference type="Gene3D" id="3.30.70.270">
    <property type="match status" value="1"/>
</dbReference>
<dbReference type="InterPro" id="IPR001633">
    <property type="entry name" value="EAL_dom"/>
</dbReference>
<protein>
    <submittedName>
        <fullName evidence="5">Diguanylate cyclase</fullName>
    </submittedName>
</protein>
<name>A0A1U7HDN7_9CYAN</name>
<dbReference type="SMART" id="SM00240">
    <property type="entry name" value="FHA"/>
    <property type="match status" value="1"/>
</dbReference>
<dbReference type="SMART" id="SM00267">
    <property type="entry name" value="GGDEF"/>
    <property type="match status" value="1"/>
</dbReference>
<organism evidence="5 6">
    <name type="scientific">Hydrococcus rivularis NIES-593</name>
    <dbReference type="NCBI Taxonomy" id="1921803"/>
    <lineage>
        <taxon>Bacteria</taxon>
        <taxon>Bacillati</taxon>
        <taxon>Cyanobacteriota</taxon>
        <taxon>Cyanophyceae</taxon>
        <taxon>Pleurocapsales</taxon>
        <taxon>Hydrococcaceae</taxon>
        <taxon>Hydrococcus</taxon>
    </lineage>
</organism>
<dbReference type="Pfam" id="PF00498">
    <property type="entry name" value="FHA"/>
    <property type="match status" value="1"/>
</dbReference>
<feature type="domain" description="GGDEF" evidence="4">
    <location>
        <begin position="430"/>
        <end position="563"/>
    </location>
</feature>
<dbReference type="PROSITE" id="PS50112">
    <property type="entry name" value="PAS"/>
    <property type="match status" value="1"/>
</dbReference>
<dbReference type="OrthoDB" id="415644at2"/>
<dbReference type="Pfam" id="PF00989">
    <property type="entry name" value="PAS"/>
    <property type="match status" value="1"/>
</dbReference>
<gene>
    <name evidence="5" type="ORF">NIES593_14745</name>
</gene>
<dbReference type="InterPro" id="IPR035919">
    <property type="entry name" value="EAL_sf"/>
</dbReference>
<dbReference type="InterPro" id="IPR043128">
    <property type="entry name" value="Rev_trsase/Diguanyl_cyclase"/>
</dbReference>
<dbReference type="Gene3D" id="3.30.450.20">
    <property type="entry name" value="PAS domain"/>
    <property type="match status" value="1"/>
</dbReference>
<feature type="domain" description="EAL" evidence="3">
    <location>
        <begin position="572"/>
        <end position="826"/>
    </location>
</feature>
<dbReference type="PROSITE" id="PS50006">
    <property type="entry name" value="FHA_DOMAIN"/>
    <property type="match status" value="1"/>
</dbReference>
<evidence type="ECO:0000259" key="2">
    <source>
        <dbReference type="PROSITE" id="PS50112"/>
    </source>
</evidence>
<sequence length="830" mass="94222">MTNPQEVRHILVIEDQKSRRIISLKDETYSIGRDPNCAIVLYDRQVSRHHATLVQVADLEDSDRYFYRVVDGDSQGKRSTNGISVNGKRCLSHDLKHGDLVWFGNKSKASYHIISTASELYLLKAGEQAERPKPPLANFSRDTQSDDIDAKKTIALSHPSELAHQKDLARLSSLAEFSPNPIIEIDFQGKINYLNPSASVKFPDLQERQLEHPILKDILTQSQCREGTSLIREVQVDREIFEQHIHYLIDNKVIRSYIFDVTKYKKLEVGFKNSEERYKFIVQRASEGIFLVDAQTKQIIEANPAYCNLLGYSPEELSKLTLYDIVGGDRETLEGELQQIGSDRPHFVAESEHRRKDGSFVSVEANISRTDNYDNKEIFCFAVRDISERKKSQEMLRYQAFHDALTNLPNRTQFTKQLAAAIDNAKQQEQLMAVMFLDLDSFKNVNDTLGHSIGDRLLQNFSQRLGSCVREGDIIARWGGDEFTVLLPKIRSADDTVRLAQRIFDVLKKPFEIDKHQLNIKTSIGIAVYPQDGEDAETLLKNADAALYRTKDLGRNHYQFYNPNMTSEASLIVKLETLLHQALERKEFYLNYQPQVQLATGEVTGMEALLRWQHPELGVVSPAKFIPLAEKTDLMIHIGKWAIETACEQNLAWQRAGLPPIPISVNLSARELKQPNLAEVVARIVDKTGLDPQWLELEITEVRLRENLEVAQTTLRDLQNLGVRIALDDFGTGFSSLGYLKQFAFRTLKIDRTFIRDLRGNPQERGIISAAIALGRGFNLRVVAVGVETQQQLDLLRSLQCEQAQGYWFGRPLSKDEATQLLIGGSASRG</sequence>
<dbReference type="AlphaFoldDB" id="A0A1U7HDN7"/>
<feature type="domain" description="PAS" evidence="2">
    <location>
        <begin position="274"/>
        <end position="317"/>
    </location>
</feature>
<dbReference type="PROSITE" id="PS50883">
    <property type="entry name" value="EAL"/>
    <property type="match status" value="1"/>
</dbReference>
<feature type="domain" description="FHA" evidence="1">
    <location>
        <begin position="29"/>
        <end position="90"/>
    </location>
</feature>
<dbReference type="CDD" id="cd01948">
    <property type="entry name" value="EAL"/>
    <property type="match status" value="1"/>
</dbReference>
<dbReference type="EMBL" id="MRCB01000018">
    <property type="protein sequence ID" value="OKH21690.1"/>
    <property type="molecule type" value="Genomic_DNA"/>
</dbReference>
<dbReference type="NCBIfam" id="TIGR00229">
    <property type="entry name" value="sensory_box"/>
    <property type="match status" value="1"/>
</dbReference>
<dbReference type="InterPro" id="IPR035965">
    <property type="entry name" value="PAS-like_dom_sf"/>
</dbReference>
<evidence type="ECO:0000313" key="5">
    <source>
        <dbReference type="EMBL" id="OKH21690.1"/>
    </source>
</evidence>
<accession>A0A1U7HDN7</accession>
<dbReference type="NCBIfam" id="TIGR00254">
    <property type="entry name" value="GGDEF"/>
    <property type="match status" value="1"/>
</dbReference>
<evidence type="ECO:0000259" key="1">
    <source>
        <dbReference type="PROSITE" id="PS50006"/>
    </source>
</evidence>
<reference evidence="5 6" key="1">
    <citation type="submission" date="2016-11" db="EMBL/GenBank/DDBJ databases">
        <title>Draft Genome Sequences of Nine Cyanobacterial Strains from Diverse Habitats.</title>
        <authorList>
            <person name="Zhu T."/>
            <person name="Hou S."/>
            <person name="Lu X."/>
            <person name="Hess W.R."/>
        </authorList>
    </citation>
    <scope>NUCLEOTIDE SEQUENCE [LARGE SCALE GENOMIC DNA]</scope>
    <source>
        <strain evidence="5 6">NIES-593</strain>
    </source>
</reference>
<comment type="caution">
    <text evidence="5">The sequence shown here is derived from an EMBL/GenBank/DDBJ whole genome shotgun (WGS) entry which is preliminary data.</text>
</comment>